<evidence type="ECO:0000313" key="2">
    <source>
        <dbReference type="EMBL" id="KAK2112983.1"/>
    </source>
</evidence>
<feature type="compositionally biased region" description="Basic and acidic residues" evidence="1">
    <location>
        <begin position="60"/>
        <end position="101"/>
    </location>
</feature>
<accession>A0ABQ9VUC3</accession>
<keyword evidence="3" id="KW-1185">Reference proteome</keyword>
<evidence type="ECO:0000256" key="1">
    <source>
        <dbReference type="SAM" id="MobiDB-lite"/>
    </source>
</evidence>
<feature type="region of interest" description="Disordered" evidence="1">
    <location>
        <begin position="1"/>
        <end position="101"/>
    </location>
</feature>
<name>A0ABQ9VUC3_SAGOE</name>
<protein>
    <submittedName>
        <fullName evidence="2">Uncharacterized protein</fullName>
    </submittedName>
</protein>
<comment type="caution">
    <text evidence="2">The sequence shown here is derived from an EMBL/GenBank/DDBJ whole genome shotgun (WGS) entry which is preliminary data.</text>
</comment>
<reference evidence="2 3" key="1">
    <citation type="submission" date="2023-05" db="EMBL/GenBank/DDBJ databases">
        <title>B98-5 Cell Line De Novo Hybrid Assembly: An Optical Mapping Approach.</title>
        <authorList>
            <person name="Kananen K."/>
            <person name="Auerbach J.A."/>
            <person name="Kautto E."/>
            <person name="Blachly J.S."/>
        </authorList>
    </citation>
    <scope>NUCLEOTIDE SEQUENCE [LARGE SCALE GENOMIC DNA]</scope>
    <source>
        <strain evidence="2">B95-8</strain>
        <tissue evidence="2">Cell line</tissue>
    </source>
</reference>
<organism evidence="2 3">
    <name type="scientific">Saguinus oedipus</name>
    <name type="common">Cotton-top tamarin</name>
    <name type="synonym">Oedipomidas oedipus</name>
    <dbReference type="NCBI Taxonomy" id="9490"/>
    <lineage>
        <taxon>Eukaryota</taxon>
        <taxon>Metazoa</taxon>
        <taxon>Chordata</taxon>
        <taxon>Craniata</taxon>
        <taxon>Vertebrata</taxon>
        <taxon>Euteleostomi</taxon>
        <taxon>Mammalia</taxon>
        <taxon>Eutheria</taxon>
        <taxon>Euarchontoglires</taxon>
        <taxon>Primates</taxon>
        <taxon>Haplorrhini</taxon>
        <taxon>Platyrrhini</taxon>
        <taxon>Cebidae</taxon>
        <taxon>Callitrichinae</taxon>
        <taxon>Saguinus</taxon>
    </lineage>
</organism>
<dbReference type="EMBL" id="JASSZA010000004">
    <property type="protein sequence ID" value="KAK2112983.1"/>
    <property type="molecule type" value="Genomic_DNA"/>
</dbReference>
<evidence type="ECO:0000313" key="3">
    <source>
        <dbReference type="Proteomes" id="UP001266305"/>
    </source>
</evidence>
<sequence length="127" mass="14087">MLARKSSLRTLQLVPPIPKPSSQTSKRSHLFGGEKAVERKLLQRPECSSETNGKQGLPDCLRHAASDFLKEDEGREGRLGRNQQEPREEAAEEKTADAKLSAEKECEALTELEEVNKSPSLSCKQSL</sequence>
<gene>
    <name evidence="2" type="ORF">P7K49_007249</name>
</gene>
<dbReference type="Proteomes" id="UP001266305">
    <property type="component" value="Unassembled WGS sequence"/>
</dbReference>
<proteinExistence type="predicted"/>